<comment type="cofactor">
    <cofactor evidence="3">
        <name>Co(2+)</name>
        <dbReference type="ChEBI" id="CHEBI:48828"/>
    </cofactor>
</comment>
<evidence type="ECO:0000256" key="13">
    <source>
        <dbReference type="ARBA" id="ARBA00022842"/>
    </source>
</evidence>
<evidence type="ECO:0000256" key="3">
    <source>
        <dbReference type="ARBA" id="ARBA00001941"/>
    </source>
</evidence>
<dbReference type="AlphaFoldDB" id="A0A8H2K8C8"/>
<reference evidence="17 18" key="1">
    <citation type="submission" date="2019-06" db="EMBL/GenBank/DDBJ databases">
        <title>Sequencing the genomes of 1000 actinobacteria strains.</title>
        <authorList>
            <person name="Klenk H.-P."/>
        </authorList>
    </citation>
    <scope>NUCLEOTIDE SEQUENCE [LARGE SCALE GENOMIC DNA]</scope>
    <source>
        <strain evidence="17 18">DSM 21947</strain>
    </source>
</reference>
<keyword evidence="13" id="KW-0460">Magnesium</keyword>
<evidence type="ECO:0000256" key="4">
    <source>
        <dbReference type="ARBA" id="ARBA00001946"/>
    </source>
</evidence>
<dbReference type="InterPro" id="IPR029061">
    <property type="entry name" value="THDP-binding"/>
</dbReference>
<dbReference type="FunFam" id="3.40.50.970:FF:000045">
    <property type="entry name" value="Transketolase"/>
    <property type="match status" value="1"/>
</dbReference>
<evidence type="ECO:0000256" key="7">
    <source>
        <dbReference type="ARBA" id="ARBA00007131"/>
    </source>
</evidence>
<dbReference type="GO" id="GO:0000287">
    <property type="term" value="F:magnesium ion binding"/>
    <property type="evidence" value="ECO:0007669"/>
    <property type="project" value="UniProtKB-ARBA"/>
</dbReference>
<evidence type="ECO:0000256" key="12">
    <source>
        <dbReference type="ARBA" id="ARBA00022837"/>
    </source>
</evidence>
<feature type="domain" description="Transketolase-like pyrimidine-binding" evidence="16">
    <location>
        <begin position="366"/>
        <end position="536"/>
    </location>
</feature>
<comment type="cofactor">
    <cofactor evidence="1">
        <name>Ca(2+)</name>
        <dbReference type="ChEBI" id="CHEBI:29108"/>
    </cofactor>
</comment>
<evidence type="ECO:0000256" key="8">
    <source>
        <dbReference type="ARBA" id="ARBA00011738"/>
    </source>
</evidence>
<dbReference type="EC" id="2.2.1.1" evidence="9"/>
<dbReference type="InterPro" id="IPR005474">
    <property type="entry name" value="Transketolase_N"/>
</dbReference>
<dbReference type="CDD" id="cd07033">
    <property type="entry name" value="TPP_PYR_DXS_TK_like"/>
    <property type="match status" value="1"/>
</dbReference>
<dbReference type="GO" id="GO:0005829">
    <property type="term" value="C:cytosol"/>
    <property type="evidence" value="ECO:0007669"/>
    <property type="project" value="TreeGrafter"/>
</dbReference>
<keyword evidence="18" id="KW-1185">Reference proteome</keyword>
<dbReference type="RefSeq" id="WP_141989999.1">
    <property type="nucleotide sequence ID" value="NZ_VFRA01000001.1"/>
</dbReference>
<dbReference type="EMBL" id="VFRA01000001">
    <property type="protein sequence ID" value="TQO19541.1"/>
    <property type="molecule type" value="Genomic_DNA"/>
</dbReference>
<evidence type="ECO:0000256" key="11">
    <source>
        <dbReference type="ARBA" id="ARBA00022723"/>
    </source>
</evidence>
<dbReference type="InterPro" id="IPR055152">
    <property type="entry name" value="Transketolase-like_C_2"/>
</dbReference>
<dbReference type="InterPro" id="IPR009014">
    <property type="entry name" value="Transketo_C/PFOR_II"/>
</dbReference>
<keyword evidence="14" id="KW-0786">Thiamine pyrophosphate</keyword>
<dbReference type="Gene3D" id="3.40.50.970">
    <property type="match status" value="2"/>
</dbReference>
<comment type="subunit">
    <text evidence="8">Homodimer.</text>
</comment>
<dbReference type="InterPro" id="IPR020826">
    <property type="entry name" value="Transketolase_BS"/>
</dbReference>
<dbReference type="OrthoDB" id="9759664at2"/>
<dbReference type="Proteomes" id="UP000316560">
    <property type="component" value="Unassembled WGS sequence"/>
</dbReference>
<evidence type="ECO:0000256" key="14">
    <source>
        <dbReference type="ARBA" id="ARBA00023052"/>
    </source>
</evidence>
<dbReference type="PANTHER" id="PTHR43522:SF2">
    <property type="entry name" value="TRANSKETOLASE 1-RELATED"/>
    <property type="match status" value="1"/>
</dbReference>
<dbReference type="Pfam" id="PF22613">
    <property type="entry name" value="Transketolase_C_1"/>
    <property type="match status" value="1"/>
</dbReference>
<dbReference type="SMART" id="SM00861">
    <property type="entry name" value="Transket_pyr"/>
    <property type="match status" value="1"/>
</dbReference>
<evidence type="ECO:0000256" key="2">
    <source>
        <dbReference type="ARBA" id="ARBA00001936"/>
    </source>
</evidence>
<dbReference type="SUPFAM" id="SSF52922">
    <property type="entry name" value="TK C-terminal domain-like"/>
    <property type="match status" value="1"/>
</dbReference>
<proteinExistence type="inferred from homology"/>
<sequence>MSENGLPSLGNVTPAEADSVRAAIAIPAHVVQAKGHGHGGTAMALAPLAHVLYQRILRHNPHNPHWLGRDRLVLSAGHASLLLYVQLFLTGYGLELDDLAKSRTLGSRTPGHPELGHTPGIEMSTGPLGQGVASAVGMALAARRERALFAPDSDLLDTTIWAIAGDGCMQEGVSGEASSLAGTLGLDNLVLIWDDNNVTIDSTGEAAFSEDVRGRYTAYGWRVLEIDDASNLDQIEAVLAEAQSRDGRPTFVAIRSVIGAPSAEFSGKPAAHSGGFGDDDVSAIKTALGFAPDAPLDALVTDDGLSFARGALARGQAFEDEWTAAMACWKAAEPEAARAWHAFRNPDAAAPLSALNEIELPAVGTPSATRKLNSVVVKALQNVSSLWGGSADLAGSTGVDVPGFAVTASNPGGEFIRFGIREHAMAAILNGIAIQGPWRPFASTYLVFSDYMRPSIRLAALMQLPVVYVFTHDSVAVGEDGPTHQPVEQIASLRTVPGLDVVRPADAAEVVSVWKRLIARPAGPTALVFSRQDVPVLHERDHLDAKVAHGGYVAWQHGDGLDLALIATGSEVSFALEAAETLAVEGVAVRVISMPSVEWFAASDASYREMVLPASIAARVAVEAGRGDAWYRWVGLDGEVVSVEEFGESGSGAQVMARRGITLDAVLRASRRALGAGRAAHGSD</sequence>
<evidence type="ECO:0000259" key="16">
    <source>
        <dbReference type="SMART" id="SM00861"/>
    </source>
</evidence>
<name>A0A8H2K8C8_9MICO</name>
<keyword evidence="10" id="KW-0808">Transferase</keyword>
<comment type="similarity">
    <text evidence="7">Belongs to the transketolase family.</text>
</comment>
<dbReference type="GO" id="GO:0006098">
    <property type="term" value="P:pentose-phosphate shunt"/>
    <property type="evidence" value="ECO:0007669"/>
    <property type="project" value="TreeGrafter"/>
</dbReference>
<comment type="caution">
    <text evidence="17">The sequence shown here is derived from an EMBL/GenBank/DDBJ whole genome shotgun (WGS) entry which is preliminary data.</text>
</comment>
<evidence type="ECO:0000313" key="17">
    <source>
        <dbReference type="EMBL" id="TQO19541.1"/>
    </source>
</evidence>
<dbReference type="InterPro" id="IPR005475">
    <property type="entry name" value="Transketolase-like_Pyr-bd"/>
</dbReference>
<comment type="cofactor">
    <cofactor evidence="4">
        <name>Mg(2+)</name>
        <dbReference type="ChEBI" id="CHEBI:18420"/>
    </cofactor>
</comment>
<evidence type="ECO:0000256" key="15">
    <source>
        <dbReference type="ARBA" id="ARBA00049473"/>
    </source>
</evidence>
<keyword evidence="11" id="KW-0479">Metal-binding</keyword>
<keyword evidence="12" id="KW-0106">Calcium</keyword>
<dbReference type="CDD" id="cd02012">
    <property type="entry name" value="TPP_TK"/>
    <property type="match status" value="1"/>
</dbReference>
<dbReference type="SUPFAM" id="SSF52518">
    <property type="entry name" value="Thiamin diphosphate-binding fold (THDP-binding)"/>
    <property type="match status" value="2"/>
</dbReference>
<accession>A0A8H2K8C8</accession>
<comment type="function">
    <text evidence="6">Catalyzes the transfer of a two-carbon ketol group from a ketose donor to an aldose acceptor, via a covalent intermediate with the cofactor thiamine pyrophosphate.</text>
</comment>
<comment type="cofactor">
    <cofactor evidence="5">
        <name>thiamine diphosphate</name>
        <dbReference type="ChEBI" id="CHEBI:58937"/>
    </cofactor>
</comment>
<evidence type="ECO:0000256" key="1">
    <source>
        <dbReference type="ARBA" id="ARBA00001913"/>
    </source>
</evidence>
<protein>
    <recommendedName>
        <fullName evidence="9">transketolase</fullName>
        <ecNumber evidence="9">2.2.1.1</ecNumber>
    </recommendedName>
</protein>
<dbReference type="PANTHER" id="PTHR43522">
    <property type="entry name" value="TRANSKETOLASE"/>
    <property type="match status" value="1"/>
</dbReference>
<gene>
    <name evidence="17" type="ORF">FB472_1101</name>
</gene>
<dbReference type="PROSITE" id="PS00802">
    <property type="entry name" value="TRANSKETOLASE_2"/>
    <property type="match status" value="1"/>
</dbReference>
<dbReference type="Pfam" id="PF00456">
    <property type="entry name" value="Transketolase_N"/>
    <property type="match status" value="1"/>
</dbReference>
<evidence type="ECO:0000256" key="5">
    <source>
        <dbReference type="ARBA" id="ARBA00001964"/>
    </source>
</evidence>
<comment type="cofactor">
    <cofactor evidence="2">
        <name>Mn(2+)</name>
        <dbReference type="ChEBI" id="CHEBI:29035"/>
    </cofactor>
</comment>
<evidence type="ECO:0000256" key="10">
    <source>
        <dbReference type="ARBA" id="ARBA00022679"/>
    </source>
</evidence>
<dbReference type="Gene3D" id="3.40.50.920">
    <property type="match status" value="1"/>
</dbReference>
<dbReference type="GO" id="GO:0004802">
    <property type="term" value="F:transketolase activity"/>
    <property type="evidence" value="ECO:0007669"/>
    <property type="project" value="UniProtKB-EC"/>
</dbReference>
<evidence type="ECO:0000313" key="18">
    <source>
        <dbReference type="Proteomes" id="UP000316560"/>
    </source>
</evidence>
<dbReference type="Pfam" id="PF02779">
    <property type="entry name" value="Transket_pyr"/>
    <property type="match status" value="1"/>
</dbReference>
<evidence type="ECO:0000256" key="9">
    <source>
        <dbReference type="ARBA" id="ARBA00013152"/>
    </source>
</evidence>
<organism evidence="17 18">
    <name type="scientific">Rhodoglobus vestalii</name>
    <dbReference type="NCBI Taxonomy" id="193384"/>
    <lineage>
        <taxon>Bacteria</taxon>
        <taxon>Bacillati</taxon>
        <taxon>Actinomycetota</taxon>
        <taxon>Actinomycetes</taxon>
        <taxon>Micrococcales</taxon>
        <taxon>Microbacteriaceae</taxon>
        <taxon>Rhodoglobus</taxon>
    </lineage>
</organism>
<comment type="catalytic activity">
    <reaction evidence="15">
        <text>D-sedoheptulose 7-phosphate + D-glyceraldehyde 3-phosphate = aldehydo-D-ribose 5-phosphate + D-xylulose 5-phosphate</text>
        <dbReference type="Rhea" id="RHEA:10508"/>
        <dbReference type="ChEBI" id="CHEBI:57483"/>
        <dbReference type="ChEBI" id="CHEBI:57737"/>
        <dbReference type="ChEBI" id="CHEBI:58273"/>
        <dbReference type="ChEBI" id="CHEBI:59776"/>
        <dbReference type="EC" id="2.2.1.1"/>
    </reaction>
</comment>
<dbReference type="InterPro" id="IPR033247">
    <property type="entry name" value="Transketolase_fam"/>
</dbReference>
<evidence type="ECO:0000256" key="6">
    <source>
        <dbReference type="ARBA" id="ARBA00002931"/>
    </source>
</evidence>